<protein>
    <recommendedName>
        <fullName evidence="1">COMM domain-containing protein 5</fullName>
    </recommendedName>
</protein>
<dbReference type="InterPro" id="IPR037357">
    <property type="entry name" value="COMMD5"/>
</dbReference>
<keyword evidence="5" id="KW-1185">Reference proteome</keyword>
<comment type="similarity">
    <text evidence="2">Belongs to the COMM domain-containing protein 5 family.</text>
</comment>
<sequence length="191" mass="21609">MDIRSVSKEAISVVIQLPAELTGKIIKLALNALQHNIQDLSNATEKIQAESKLSRKQLLEVLSIYIEIIKLFSNSGNKEFTNILLAIGFPDDYISSLPFINNRKELIDKYFISRSTSFQNIASIKWRLDISLMTSIIGKDTAPNIMLCIKLTNGNLYIIQLNKNAFHNIRFNIALILKNMKSTNVTNKLVK</sequence>
<accession>A0A834IZA1</accession>
<evidence type="ECO:0000313" key="4">
    <source>
        <dbReference type="EMBL" id="KAF7287020.1"/>
    </source>
</evidence>
<evidence type="ECO:0000256" key="1">
    <source>
        <dbReference type="ARBA" id="ARBA00016556"/>
    </source>
</evidence>
<name>A0A834IZA1_RHYFE</name>
<dbReference type="AlphaFoldDB" id="A0A834IZA1"/>
<dbReference type="PANTHER" id="PTHR15666">
    <property type="entry name" value="COMM DOMAIN CONTAINING PROTEIN 5"/>
    <property type="match status" value="1"/>
</dbReference>
<reference evidence="4" key="1">
    <citation type="submission" date="2020-08" db="EMBL/GenBank/DDBJ databases">
        <title>Genome sequencing and assembly of the red palm weevil Rhynchophorus ferrugineus.</title>
        <authorList>
            <person name="Dias G.B."/>
            <person name="Bergman C.M."/>
            <person name="Manee M."/>
        </authorList>
    </citation>
    <scope>NUCLEOTIDE SEQUENCE</scope>
    <source>
        <strain evidence="4">AA-2017</strain>
        <tissue evidence="4">Whole larva</tissue>
    </source>
</reference>
<evidence type="ECO:0000256" key="2">
    <source>
        <dbReference type="ARBA" id="ARBA00093452"/>
    </source>
</evidence>
<dbReference type="EMBL" id="JAACXV010000017">
    <property type="protein sequence ID" value="KAF7287020.1"/>
    <property type="molecule type" value="Genomic_DNA"/>
</dbReference>
<dbReference type="PANTHER" id="PTHR15666:SF1">
    <property type="entry name" value="COMM DOMAIN-CONTAINING PROTEIN 5"/>
    <property type="match status" value="1"/>
</dbReference>
<comment type="caution">
    <text evidence="4">The sequence shown here is derived from an EMBL/GenBank/DDBJ whole genome shotgun (WGS) entry which is preliminary data.</text>
</comment>
<dbReference type="InterPro" id="IPR017920">
    <property type="entry name" value="COMM"/>
</dbReference>
<proteinExistence type="inferred from homology"/>
<gene>
    <name evidence="4" type="ORF">GWI33_002856</name>
</gene>
<feature type="domain" description="COMM" evidence="3">
    <location>
        <begin position="121"/>
        <end position="174"/>
    </location>
</feature>
<evidence type="ECO:0000313" key="5">
    <source>
        <dbReference type="Proteomes" id="UP000625711"/>
    </source>
</evidence>
<dbReference type="GO" id="GO:0005634">
    <property type="term" value="C:nucleus"/>
    <property type="evidence" value="ECO:0007669"/>
    <property type="project" value="TreeGrafter"/>
</dbReference>
<dbReference type="Pfam" id="PF07258">
    <property type="entry name" value="COMM_domain"/>
    <property type="match status" value="1"/>
</dbReference>
<dbReference type="Proteomes" id="UP000625711">
    <property type="component" value="Unassembled WGS sequence"/>
</dbReference>
<evidence type="ECO:0000259" key="3">
    <source>
        <dbReference type="Pfam" id="PF07258"/>
    </source>
</evidence>
<dbReference type="OrthoDB" id="203754at2759"/>
<organism evidence="4 5">
    <name type="scientific">Rhynchophorus ferrugineus</name>
    <name type="common">Red palm weevil</name>
    <name type="synonym">Curculio ferrugineus</name>
    <dbReference type="NCBI Taxonomy" id="354439"/>
    <lineage>
        <taxon>Eukaryota</taxon>
        <taxon>Metazoa</taxon>
        <taxon>Ecdysozoa</taxon>
        <taxon>Arthropoda</taxon>
        <taxon>Hexapoda</taxon>
        <taxon>Insecta</taxon>
        <taxon>Pterygota</taxon>
        <taxon>Neoptera</taxon>
        <taxon>Endopterygota</taxon>
        <taxon>Coleoptera</taxon>
        <taxon>Polyphaga</taxon>
        <taxon>Cucujiformia</taxon>
        <taxon>Curculionidae</taxon>
        <taxon>Dryophthorinae</taxon>
        <taxon>Rhynchophorus</taxon>
    </lineage>
</organism>